<sequence length="389" mass="42692">MSDARVHYLVSRFFEGSITTVEKEELAAWVNQAEEDDMLKKVLEKAWEDYEPDAALKEQADPALNRIIGGMFTDARGVDITTRPVRFRYVKRIAAAAAILLVAGTGIYYWYNPASKQETTTTLIANDVMPGGTKAVLTLSNGQQIVLDGAADGVLAKQGGTSISKQAGGQIVYDASGEATTEILYNTMSTPRGGEYQLTLPDGTKAWLNAASSITYPTAFAGKERNVRITGEVYLEVAKDKTKPFLVEVNDVKLEVLGTHFNVNAYDKAVSTTLLEGSVKVNTGSNSRVIIPGEQAKVEQGKMTVKNVNLSETMAWKNGRFVFEGASIETVMHQLSRWYDVEVKAVENVDDLFFVDVPRNKKISDVLKALELTGKVKFKIEGKTIMILK</sequence>
<dbReference type="OrthoDB" id="629393at2"/>
<organism evidence="4 5">
    <name type="scientific">Chitinophaga barathri</name>
    <dbReference type="NCBI Taxonomy" id="1647451"/>
    <lineage>
        <taxon>Bacteria</taxon>
        <taxon>Pseudomonadati</taxon>
        <taxon>Bacteroidota</taxon>
        <taxon>Chitinophagia</taxon>
        <taxon>Chitinophagales</taxon>
        <taxon>Chitinophagaceae</taxon>
        <taxon>Chitinophaga</taxon>
    </lineage>
</organism>
<feature type="domain" description="Protein FecR C-terminal" evidence="3">
    <location>
        <begin position="320"/>
        <end position="387"/>
    </location>
</feature>
<feature type="transmembrane region" description="Helical" evidence="1">
    <location>
        <begin position="93"/>
        <end position="111"/>
    </location>
</feature>
<dbReference type="PANTHER" id="PTHR30273:SF2">
    <property type="entry name" value="PROTEIN FECR"/>
    <property type="match status" value="1"/>
</dbReference>
<comment type="caution">
    <text evidence="4">The sequence shown here is derived from an EMBL/GenBank/DDBJ whole genome shotgun (WGS) entry which is preliminary data.</text>
</comment>
<accession>A0A3N4M687</accession>
<reference evidence="5" key="1">
    <citation type="submission" date="2018-11" db="EMBL/GenBank/DDBJ databases">
        <title>Chitinophaga lutea sp.nov., isolate from arsenic contaminated soil.</title>
        <authorList>
            <person name="Zong Y."/>
        </authorList>
    </citation>
    <scope>NUCLEOTIDE SEQUENCE [LARGE SCALE GENOMIC DNA]</scope>
    <source>
        <strain evidence="5">YLT18</strain>
    </source>
</reference>
<evidence type="ECO:0000259" key="3">
    <source>
        <dbReference type="Pfam" id="PF16344"/>
    </source>
</evidence>
<keyword evidence="5" id="KW-1185">Reference proteome</keyword>
<name>A0A3N4M687_9BACT</name>
<protein>
    <submittedName>
        <fullName evidence="4">DUF4974 domain-containing protein</fullName>
    </submittedName>
</protein>
<proteinExistence type="predicted"/>
<dbReference type="Gene3D" id="2.60.120.1440">
    <property type="match status" value="1"/>
</dbReference>
<dbReference type="InterPro" id="IPR032508">
    <property type="entry name" value="FecR_C"/>
</dbReference>
<keyword evidence="1" id="KW-1133">Transmembrane helix</keyword>
<dbReference type="InterPro" id="IPR012373">
    <property type="entry name" value="Ferrdict_sens_TM"/>
</dbReference>
<keyword evidence="1" id="KW-0472">Membrane</keyword>
<gene>
    <name evidence="4" type="ORF">EG028_23095</name>
</gene>
<dbReference type="GO" id="GO:0016989">
    <property type="term" value="F:sigma factor antagonist activity"/>
    <property type="evidence" value="ECO:0007669"/>
    <property type="project" value="TreeGrafter"/>
</dbReference>
<dbReference type="Gene3D" id="3.55.50.30">
    <property type="match status" value="1"/>
</dbReference>
<dbReference type="AlphaFoldDB" id="A0A3N4M687"/>
<evidence type="ECO:0000313" key="5">
    <source>
        <dbReference type="Proteomes" id="UP000279089"/>
    </source>
</evidence>
<dbReference type="FunFam" id="2.60.120.1440:FF:000001">
    <property type="entry name" value="Putative anti-sigma factor"/>
    <property type="match status" value="1"/>
</dbReference>
<evidence type="ECO:0000259" key="2">
    <source>
        <dbReference type="Pfam" id="PF04773"/>
    </source>
</evidence>
<feature type="domain" description="FecR protein" evidence="2">
    <location>
        <begin position="187"/>
        <end position="280"/>
    </location>
</feature>
<evidence type="ECO:0000256" key="1">
    <source>
        <dbReference type="SAM" id="Phobius"/>
    </source>
</evidence>
<dbReference type="PANTHER" id="PTHR30273">
    <property type="entry name" value="PERIPLASMIC SIGNAL SENSOR AND SIGMA FACTOR ACTIVATOR FECR-RELATED"/>
    <property type="match status" value="1"/>
</dbReference>
<evidence type="ECO:0000313" key="4">
    <source>
        <dbReference type="EMBL" id="RPD38605.1"/>
    </source>
</evidence>
<dbReference type="Pfam" id="PF04773">
    <property type="entry name" value="FecR"/>
    <property type="match status" value="1"/>
</dbReference>
<dbReference type="Pfam" id="PF16344">
    <property type="entry name" value="FecR_C"/>
    <property type="match status" value="1"/>
</dbReference>
<dbReference type="InterPro" id="IPR006860">
    <property type="entry name" value="FecR"/>
</dbReference>
<dbReference type="EMBL" id="RMBX01000014">
    <property type="protein sequence ID" value="RPD38605.1"/>
    <property type="molecule type" value="Genomic_DNA"/>
</dbReference>
<dbReference type="Proteomes" id="UP000279089">
    <property type="component" value="Unassembled WGS sequence"/>
</dbReference>
<dbReference type="RefSeq" id="WP_120518846.1">
    <property type="nucleotide sequence ID" value="NZ_QXZY01000014.1"/>
</dbReference>
<keyword evidence="1" id="KW-0812">Transmembrane</keyword>